<comment type="caution">
    <text evidence="2">The sequence shown here is derived from an EMBL/GenBank/DDBJ whole genome shotgun (WGS) entry which is preliminary data.</text>
</comment>
<feature type="signal peptide" evidence="1">
    <location>
        <begin position="1"/>
        <end position="21"/>
    </location>
</feature>
<dbReference type="Proteomes" id="UP001149822">
    <property type="component" value="Unassembled WGS sequence"/>
</dbReference>
<organism evidence="2 3">
    <name type="scientific">Paracoccus benzoatiresistens</name>
    <dbReference type="NCBI Taxonomy" id="2997341"/>
    <lineage>
        <taxon>Bacteria</taxon>
        <taxon>Pseudomonadati</taxon>
        <taxon>Pseudomonadota</taxon>
        <taxon>Alphaproteobacteria</taxon>
        <taxon>Rhodobacterales</taxon>
        <taxon>Paracoccaceae</taxon>
        <taxon>Paracoccus</taxon>
    </lineage>
</organism>
<keyword evidence="1" id="KW-0732">Signal</keyword>
<dbReference type="SUPFAM" id="SSF56935">
    <property type="entry name" value="Porins"/>
    <property type="match status" value="1"/>
</dbReference>
<keyword evidence="3" id="KW-1185">Reference proteome</keyword>
<sequence>MQTRPLILAPILCLGTVPAWAEDLTFTHPSGATATFYGQLNLTYQRVDDGESSYDDFVDNSNSVSRLGFWIDVPAGENKLRFNVETGLGFKSTSDTNQIDDPDWIDWQRTDLRKFEAVYSGGFGAVWFGQGSMATDSLAEIDNSGTSLAGYVNLPDTAGGYEFRDGDTLSGIRISDTFRDFDGSRRFRIRYDTPEFSGFTVSAAYGEEILAEDDDASYYDLGLRYAFESDVYEADAGIGYAWKSDDDDEDTEQVIASTSIKHLPTGLNATFAAGDGQDDNGSYGYVKLGWEGDVTNYGSTALSIDYFDGSDYETDGSESKSWGIQAVQTFDDLNLEAYLGYREYQFDDDTGADYQDISALLLGARWRF</sequence>
<evidence type="ECO:0000256" key="1">
    <source>
        <dbReference type="SAM" id="SignalP"/>
    </source>
</evidence>
<dbReference type="Gene3D" id="2.40.160.10">
    <property type="entry name" value="Porin"/>
    <property type="match status" value="1"/>
</dbReference>
<accession>A0ABT4J8M4</accession>
<evidence type="ECO:0000313" key="2">
    <source>
        <dbReference type="EMBL" id="MCZ0963487.1"/>
    </source>
</evidence>
<dbReference type="InterPro" id="IPR023614">
    <property type="entry name" value="Porin_dom_sf"/>
</dbReference>
<feature type="chain" id="PRO_5045485618" evidence="1">
    <location>
        <begin position="22"/>
        <end position="368"/>
    </location>
</feature>
<gene>
    <name evidence="2" type="ORF">OU682_17925</name>
</gene>
<proteinExistence type="predicted"/>
<reference evidence="2" key="1">
    <citation type="submission" date="2022-12" db="EMBL/GenBank/DDBJ databases">
        <title>Paracoccus sp. EF6 isolated from a lake water.</title>
        <authorList>
            <person name="Liu H."/>
        </authorList>
    </citation>
    <scope>NUCLEOTIDE SEQUENCE</scope>
    <source>
        <strain evidence="2">EF6</strain>
    </source>
</reference>
<dbReference type="EMBL" id="JAPTYD010000039">
    <property type="protein sequence ID" value="MCZ0963487.1"/>
    <property type="molecule type" value="Genomic_DNA"/>
</dbReference>
<evidence type="ECO:0000313" key="3">
    <source>
        <dbReference type="Proteomes" id="UP001149822"/>
    </source>
</evidence>
<dbReference type="RefSeq" id="WP_268943574.1">
    <property type="nucleotide sequence ID" value="NZ_JAPTYD010000039.1"/>
</dbReference>
<name>A0ABT4J8M4_9RHOB</name>
<protein>
    <submittedName>
        <fullName evidence="2">Porin</fullName>
    </submittedName>
</protein>